<keyword evidence="2" id="KW-1185">Reference proteome</keyword>
<proteinExistence type="predicted"/>
<protein>
    <recommendedName>
        <fullName evidence="3">DUF1257 domain-containing protein</fullName>
    </recommendedName>
</protein>
<name>A0ABS5MAF5_9BACI</name>
<evidence type="ECO:0008006" key="3">
    <source>
        <dbReference type="Google" id="ProtNLM"/>
    </source>
</evidence>
<accession>A0ABS5MAF5</accession>
<evidence type="ECO:0000313" key="1">
    <source>
        <dbReference type="EMBL" id="MBS3679283.1"/>
    </source>
</evidence>
<reference evidence="1 2" key="1">
    <citation type="submission" date="2021-05" db="EMBL/GenBank/DDBJ databases">
        <title>Ornithinibacillus massiliensis sp. nov.</title>
        <authorList>
            <person name="Iwaza R."/>
            <person name="Lagier J.-C."/>
            <person name="Raoult D."/>
        </authorList>
    </citation>
    <scope>NUCLEOTIDE SEQUENCE [LARGE SCALE GENOMIC DNA]</scope>
    <source>
        <strain evidence="1 2">Marseille-P3601</strain>
    </source>
</reference>
<sequence>MSLSVVLVPLALAAANSAVSFAIKDKVEEGVLYRIETNMKDESILAEALKGFGCQVELNEQTFHSTIGEIQMAFQQQEDGTFSGIFNESVSTDEATEFLQDVQKEYIRIVQKQTYEKLMARAKVEGLVLEQESTNEDDSIVLTFQVKESLKIE</sequence>
<evidence type="ECO:0000313" key="2">
    <source>
        <dbReference type="Proteomes" id="UP000681870"/>
    </source>
</evidence>
<comment type="caution">
    <text evidence="1">The sequence shown here is derived from an EMBL/GenBank/DDBJ whole genome shotgun (WGS) entry which is preliminary data.</text>
</comment>
<dbReference type="EMBL" id="JAGXBY010000001">
    <property type="protein sequence ID" value="MBS3679283.1"/>
    <property type="molecule type" value="Genomic_DNA"/>
</dbReference>
<dbReference type="RefSeq" id="WP_211741141.1">
    <property type="nucleotide sequence ID" value="NZ_JAGXBY010000001.1"/>
</dbReference>
<gene>
    <name evidence="1" type="ORF">KGF86_03545</name>
</gene>
<dbReference type="Proteomes" id="UP000681870">
    <property type="component" value="Unassembled WGS sequence"/>
</dbReference>
<organism evidence="1 2">
    <name type="scientific">Ornithinibacillus massiliensis</name>
    <dbReference type="NCBI Taxonomy" id="1944633"/>
    <lineage>
        <taxon>Bacteria</taxon>
        <taxon>Bacillati</taxon>
        <taxon>Bacillota</taxon>
        <taxon>Bacilli</taxon>
        <taxon>Bacillales</taxon>
        <taxon>Bacillaceae</taxon>
        <taxon>Ornithinibacillus</taxon>
    </lineage>
</organism>